<dbReference type="OrthoDB" id="1115105at2"/>
<keyword evidence="2" id="KW-0413">Isomerase</keyword>
<organism evidence="2 3">
    <name type="scientific">Roseateles asaccharophilus</name>
    <dbReference type="NCBI Taxonomy" id="582607"/>
    <lineage>
        <taxon>Bacteria</taxon>
        <taxon>Pseudomonadati</taxon>
        <taxon>Pseudomonadota</taxon>
        <taxon>Betaproteobacteria</taxon>
        <taxon>Burkholderiales</taxon>
        <taxon>Sphaerotilaceae</taxon>
        <taxon>Roseateles</taxon>
    </lineage>
</organism>
<evidence type="ECO:0000313" key="2">
    <source>
        <dbReference type="EMBL" id="TDP11845.1"/>
    </source>
</evidence>
<dbReference type="Proteomes" id="UP000295357">
    <property type="component" value="Unassembled WGS sequence"/>
</dbReference>
<dbReference type="GO" id="GO:0016853">
    <property type="term" value="F:isomerase activity"/>
    <property type="evidence" value="ECO:0007669"/>
    <property type="project" value="UniProtKB-KW"/>
</dbReference>
<dbReference type="Gene3D" id="3.10.450.50">
    <property type="match status" value="1"/>
</dbReference>
<dbReference type="InterPro" id="IPR032710">
    <property type="entry name" value="NTF2-like_dom_sf"/>
</dbReference>
<evidence type="ECO:0000313" key="3">
    <source>
        <dbReference type="Proteomes" id="UP000295357"/>
    </source>
</evidence>
<dbReference type="RefSeq" id="WP_133602615.1">
    <property type="nucleotide sequence ID" value="NZ_JAUFPJ010000002.1"/>
</dbReference>
<sequence>MDRLPRLACSDPRLTRLIAIYETLAPATLGALEALFAPQARFVDPFNDVSGPAAIRRVFEHMFETVDAPRFEVLDAAIGAGGGAFLLWNFHFQSRDKQRTPRCIQGTSHLRFDEQGRVLLHQDHWDPARQLYEGVPLLGGLLRRLREHLAAR</sequence>
<reference evidence="2 3" key="1">
    <citation type="submission" date="2019-03" db="EMBL/GenBank/DDBJ databases">
        <title>Genomic Encyclopedia of Type Strains, Phase IV (KMG-IV): sequencing the most valuable type-strain genomes for metagenomic binning, comparative biology and taxonomic classification.</title>
        <authorList>
            <person name="Goeker M."/>
        </authorList>
    </citation>
    <scope>NUCLEOTIDE SEQUENCE [LARGE SCALE GENOMIC DNA]</scope>
    <source>
        <strain evidence="2 3">DSM 25082</strain>
    </source>
</reference>
<name>A0A4R6N914_9BURK</name>
<dbReference type="AlphaFoldDB" id="A0A4R6N914"/>
<keyword evidence="3" id="KW-1185">Reference proteome</keyword>
<gene>
    <name evidence="2" type="ORF">DFR39_102228</name>
</gene>
<comment type="caution">
    <text evidence="2">The sequence shown here is derived from an EMBL/GenBank/DDBJ whole genome shotgun (WGS) entry which is preliminary data.</text>
</comment>
<feature type="domain" description="SnoaL-like" evidence="1">
    <location>
        <begin position="19"/>
        <end position="119"/>
    </location>
</feature>
<proteinExistence type="predicted"/>
<dbReference type="SUPFAM" id="SSF54427">
    <property type="entry name" value="NTF2-like"/>
    <property type="match status" value="1"/>
</dbReference>
<protein>
    <submittedName>
        <fullName evidence="2">Steroid delta-isomerase</fullName>
    </submittedName>
</protein>
<dbReference type="EMBL" id="SNXE01000002">
    <property type="protein sequence ID" value="TDP11845.1"/>
    <property type="molecule type" value="Genomic_DNA"/>
</dbReference>
<dbReference type="Pfam" id="PF12680">
    <property type="entry name" value="SnoaL_2"/>
    <property type="match status" value="1"/>
</dbReference>
<accession>A0A4R6N914</accession>
<evidence type="ECO:0000259" key="1">
    <source>
        <dbReference type="Pfam" id="PF12680"/>
    </source>
</evidence>
<dbReference type="InterPro" id="IPR037401">
    <property type="entry name" value="SnoaL-like"/>
</dbReference>